<dbReference type="GO" id="GO:0046983">
    <property type="term" value="F:protein dimerization activity"/>
    <property type="evidence" value="ECO:0007669"/>
    <property type="project" value="InterPro"/>
</dbReference>
<organism evidence="5">
    <name type="scientific">Histiona aroides</name>
    <name type="common">Flagellate</name>
    <dbReference type="NCBI Taxonomy" id="392300"/>
    <lineage>
        <taxon>Eukaryota</taxon>
        <taxon>Discoba</taxon>
        <taxon>Jakobida</taxon>
        <taxon>Histionina</taxon>
        <taxon>Histionidae</taxon>
        <taxon>Histiona</taxon>
    </lineage>
</organism>
<evidence type="ECO:0000313" key="5">
    <source>
        <dbReference type="EMBL" id="AGH24061.1"/>
    </source>
</evidence>
<comment type="function">
    <text evidence="1">DNA-dependent RNA polymerase catalyzes the transcription of DNA into RNA using the four ribonucleoside triphosphates as substrates.</text>
</comment>
<dbReference type="InterPro" id="IPR011262">
    <property type="entry name" value="DNA-dir_RNA_pol_insert"/>
</dbReference>
<evidence type="ECO:0000259" key="4">
    <source>
        <dbReference type="SMART" id="SM00662"/>
    </source>
</evidence>
<keyword evidence="5" id="KW-0808">Transferase</keyword>
<dbReference type="AlphaFoldDB" id="M4Q9L4"/>
<dbReference type="EMBL" id="KC353353">
    <property type="protein sequence ID" value="AGH24061.1"/>
    <property type="molecule type" value="Genomic_DNA"/>
</dbReference>
<dbReference type="SUPFAM" id="SSF55257">
    <property type="entry name" value="RBP11-like subunits of RNA polymerase"/>
    <property type="match status" value="1"/>
</dbReference>
<dbReference type="EC" id="2.7.7.6" evidence="5"/>
<dbReference type="GO" id="GO:0000428">
    <property type="term" value="C:DNA-directed RNA polymerase complex"/>
    <property type="evidence" value="ECO:0007669"/>
    <property type="project" value="UniProtKB-KW"/>
</dbReference>
<proteinExistence type="predicted"/>
<protein>
    <submittedName>
        <fullName evidence="5">RNA polymerase subunit alpha</fullName>
        <ecNumber evidence="5">2.7.7.6</ecNumber>
    </submittedName>
</protein>
<dbReference type="InterPro" id="IPR011263">
    <property type="entry name" value="DNA-dir_RNA_pol_RpoA/D/Rpb3"/>
</dbReference>
<evidence type="ECO:0000256" key="1">
    <source>
        <dbReference type="ARBA" id="ARBA00004026"/>
    </source>
</evidence>
<dbReference type="GO" id="GO:0006351">
    <property type="term" value="P:DNA-templated transcription"/>
    <property type="evidence" value="ECO:0007669"/>
    <property type="project" value="InterPro"/>
</dbReference>
<dbReference type="SMART" id="SM00662">
    <property type="entry name" value="RPOLD"/>
    <property type="match status" value="1"/>
</dbReference>
<keyword evidence="2" id="KW-0240">DNA-directed RNA polymerase</keyword>
<dbReference type="GO" id="GO:0003899">
    <property type="term" value="F:DNA-directed RNA polymerase activity"/>
    <property type="evidence" value="ECO:0007669"/>
    <property type="project" value="UniProtKB-EC"/>
</dbReference>
<keyword evidence="5" id="KW-0496">Mitochondrion</keyword>
<evidence type="ECO:0000256" key="2">
    <source>
        <dbReference type="ARBA" id="ARBA00022478"/>
    </source>
</evidence>
<evidence type="ECO:0000256" key="3">
    <source>
        <dbReference type="ARBA" id="ARBA00023163"/>
    </source>
</evidence>
<gene>
    <name evidence="5" type="primary">rpoA</name>
</gene>
<reference evidence="5" key="2">
    <citation type="journal article" date="2006" name="RNA">
        <title>Hybrid E. coli--Mitochondrial ribonuclease P RNAs are catalytically active.</title>
        <authorList>
            <person name="Seif E."/>
            <person name="Cadieux A."/>
            <person name="Lang B.F."/>
        </authorList>
    </citation>
    <scope>NUCLEOTIDE SEQUENCE</scope>
    <source>
        <strain evidence="5">ATCC 50634</strain>
    </source>
</reference>
<dbReference type="SUPFAM" id="SSF56553">
    <property type="entry name" value="Insert subdomain of RNA polymerase alpha subunit"/>
    <property type="match status" value="1"/>
</dbReference>
<geneLocation type="mitochondrion" evidence="5"/>
<dbReference type="Pfam" id="PF01193">
    <property type="entry name" value="RNA_pol_L"/>
    <property type="match status" value="1"/>
</dbReference>
<accession>M4Q9L4</accession>
<dbReference type="Gene3D" id="3.30.1360.10">
    <property type="entry name" value="RNA polymerase, RBP11-like subunit"/>
    <property type="match status" value="1"/>
</dbReference>
<keyword evidence="3" id="KW-0804">Transcription</keyword>
<name>M4Q9L4_HISAR</name>
<dbReference type="RefSeq" id="YP_007890567.1">
    <property type="nucleotide sequence ID" value="NC_021125.1"/>
</dbReference>
<sequence length="222" mass="25298">MTIHARYIKPNMQIIHVNDQEVQFMLSPLEKGFGMPFANLLRRVLLRYTPGIGIIGLSIKGIDNIHPYTKIPGVKEDVAEMLSNLRSILIQRYKGDTLSMCIEKKGPSIILAKDIQHDEHTVIINQEQYVCTLDTEAQVFITIYGNIGYGFVPSSYHGYQKNIMFCDTVYTPIKHVSFYTRTYVTYEEVIFNVQTNGTCLPIDAVKNAFIFLNAKTDLPIIK</sequence>
<dbReference type="Gene3D" id="2.170.120.12">
    <property type="entry name" value="DNA-directed RNA polymerase, insert domain"/>
    <property type="match status" value="1"/>
</dbReference>
<reference evidence="5" key="1">
    <citation type="journal article" date="2004" name="RNA">
        <title>Mitochondrial 3' tRNA editing in the jakobid Seculamonas ecuadoriensis: a novel mechanism and implications for tRNA processing.</title>
        <authorList>
            <person name="Leigh J."/>
            <person name="Lang B.F."/>
        </authorList>
    </citation>
    <scope>NUCLEOTIDE SEQUENCE</scope>
    <source>
        <strain evidence="5">ATCC 50634</strain>
    </source>
</reference>
<dbReference type="InterPro" id="IPR036603">
    <property type="entry name" value="RBP11-like"/>
</dbReference>
<keyword evidence="5" id="KW-0548">Nucleotidyltransferase</keyword>
<dbReference type="Pfam" id="PF01000">
    <property type="entry name" value="RNA_pol_A_bac"/>
    <property type="match status" value="1"/>
</dbReference>
<dbReference type="GeneID" id="16029463"/>
<reference evidence="5" key="3">
    <citation type="journal article" date="2013" name="Genome Biol. Evol.">
        <title>Strikingly bacteria-like and gene-rich mitochondrial genomes throughout jakobid protists.</title>
        <authorList>
            <person name="Burger G."/>
            <person name="Gray M.W."/>
            <person name="Forget L."/>
            <person name="Lang B.F."/>
        </authorList>
    </citation>
    <scope>NUCLEOTIDE SEQUENCE</scope>
    <source>
        <strain evidence="5">ATCC 50634</strain>
    </source>
</reference>
<feature type="domain" description="DNA-directed RNA polymerase RpoA/D/Rpb3-type" evidence="4">
    <location>
        <begin position="21"/>
        <end position="222"/>
    </location>
</feature>
<dbReference type="InterPro" id="IPR036643">
    <property type="entry name" value="RNApol_insert_sf"/>
</dbReference>